<dbReference type="GO" id="GO:0004842">
    <property type="term" value="F:ubiquitin-protein transferase activity"/>
    <property type="evidence" value="ECO:0000318"/>
    <property type="project" value="GO_Central"/>
</dbReference>
<keyword evidence="6" id="KW-0862">Zinc</keyword>
<evidence type="ECO:0000256" key="4">
    <source>
        <dbReference type="ARBA" id="ARBA00023204"/>
    </source>
</evidence>
<feature type="compositionally biased region" description="Low complexity" evidence="7">
    <location>
        <begin position="390"/>
        <end position="399"/>
    </location>
</feature>
<feature type="compositionally biased region" description="Low complexity" evidence="7">
    <location>
        <begin position="982"/>
        <end position="994"/>
    </location>
</feature>
<protein>
    <recommendedName>
        <fullName evidence="12">RING-type E3 ubiquitin transferase BRCA1</fullName>
    </recommendedName>
</protein>
<dbReference type="Gene3D" id="3.30.40.10">
    <property type="entry name" value="Zinc/RING finger domain, C3HC4 (zinc finger)"/>
    <property type="match status" value="1"/>
</dbReference>
<dbReference type="OrthoDB" id="549707at2759"/>
<evidence type="ECO:0000256" key="3">
    <source>
        <dbReference type="ARBA" id="ARBA00022763"/>
    </source>
</evidence>
<dbReference type="InterPro" id="IPR001841">
    <property type="entry name" value="Znf_RING"/>
</dbReference>
<dbReference type="SUPFAM" id="SSF57850">
    <property type="entry name" value="RING/U-box"/>
    <property type="match status" value="1"/>
</dbReference>
<evidence type="ECO:0008006" key="12">
    <source>
        <dbReference type="Google" id="ProtNLM"/>
    </source>
</evidence>
<evidence type="ECO:0000256" key="5">
    <source>
        <dbReference type="ARBA" id="ARBA00023242"/>
    </source>
</evidence>
<keyword evidence="5" id="KW-0539">Nucleus</keyword>
<keyword evidence="6" id="KW-0479">Metal-binding</keyword>
<feature type="compositionally biased region" description="Pro residues" evidence="7">
    <location>
        <begin position="1138"/>
        <end position="1150"/>
    </location>
</feature>
<feature type="compositionally biased region" description="Basic residues" evidence="7">
    <location>
        <begin position="1120"/>
        <end position="1136"/>
    </location>
</feature>
<evidence type="ECO:0000256" key="6">
    <source>
        <dbReference type="PROSITE-ProRule" id="PRU00175"/>
    </source>
</evidence>
<reference evidence="10 11" key="1">
    <citation type="journal article" date="2007" name="Science">
        <title>The Chlamydomonas genome reveals the evolution of key animal and plant functions.</title>
        <authorList>
            <person name="Merchant S.S."/>
            <person name="Prochnik S.E."/>
            <person name="Vallon O."/>
            <person name="Harris E.H."/>
            <person name="Karpowicz S.J."/>
            <person name="Witman G.B."/>
            <person name="Terry A."/>
            <person name="Salamov A."/>
            <person name="Fritz-Laylin L.K."/>
            <person name="Marechal-Drouard L."/>
            <person name="Marshall W.F."/>
            <person name="Qu L.H."/>
            <person name="Nelson D.R."/>
            <person name="Sanderfoot A.A."/>
            <person name="Spalding M.H."/>
            <person name="Kapitonov V.V."/>
            <person name="Ren Q."/>
            <person name="Ferris P."/>
            <person name="Lindquist E."/>
            <person name="Shapiro H."/>
            <person name="Lucas S.M."/>
            <person name="Grimwood J."/>
            <person name="Schmutz J."/>
            <person name="Cardol P."/>
            <person name="Cerutti H."/>
            <person name="Chanfreau G."/>
            <person name="Chen C.L."/>
            <person name="Cognat V."/>
            <person name="Croft M.T."/>
            <person name="Dent R."/>
            <person name="Dutcher S."/>
            <person name="Fernandez E."/>
            <person name="Fukuzawa H."/>
            <person name="Gonzalez-Ballester D."/>
            <person name="Gonzalez-Halphen D."/>
            <person name="Hallmann A."/>
            <person name="Hanikenne M."/>
            <person name="Hippler M."/>
            <person name="Inwood W."/>
            <person name="Jabbari K."/>
            <person name="Kalanon M."/>
            <person name="Kuras R."/>
            <person name="Lefebvre P.A."/>
            <person name="Lemaire S.D."/>
            <person name="Lobanov A.V."/>
            <person name="Lohr M."/>
            <person name="Manuell A."/>
            <person name="Meier I."/>
            <person name="Mets L."/>
            <person name="Mittag M."/>
            <person name="Mittelmeier T."/>
            <person name="Moroney J.V."/>
            <person name="Moseley J."/>
            <person name="Napoli C."/>
            <person name="Nedelcu A.M."/>
            <person name="Niyogi K."/>
            <person name="Novoselov S.V."/>
            <person name="Paulsen I.T."/>
            <person name="Pazour G."/>
            <person name="Purton S."/>
            <person name="Ral J.P."/>
            <person name="Riano-Pachon D.M."/>
            <person name="Riekhof W."/>
            <person name="Rymarquis L."/>
            <person name="Schroda M."/>
            <person name="Stern D."/>
            <person name="Umen J."/>
            <person name="Willows R."/>
            <person name="Wilson N."/>
            <person name="Zimmer S.L."/>
            <person name="Allmer J."/>
            <person name="Balk J."/>
            <person name="Bisova K."/>
            <person name="Chen C.J."/>
            <person name="Elias M."/>
            <person name="Gendler K."/>
            <person name="Hauser C."/>
            <person name="Lamb M.R."/>
            <person name="Ledford H."/>
            <person name="Long J.C."/>
            <person name="Minagawa J."/>
            <person name="Page M.D."/>
            <person name="Pan J."/>
            <person name="Pootakham W."/>
            <person name="Roje S."/>
            <person name="Rose A."/>
            <person name="Stahlberg E."/>
            <person name="Terauchi A.M."/>
            <person name="Yang P."/>
            <person name="Ball S."/>
            <person name="Bowler C."/>
            <person name="Dieckmann C.L."/>
            <person name="Gladyshev V.N."/>
            <person name="Green P."/>
            <person name="Jorgensen R."/>
            <person name="Mayfield S."/>
            <person name="Mueller-Roeber B."/>
            <person name="Rajamani S."/>
            <person name="Sayre R.T."/>
            <person name="Brokstein P."/>
            <person name="Dubchak I."/>
            <person name="Goodstein D."/>
            <person name="Hornick L."/>
            <person name="Huang Y.W."/>
            <person name="Jhaveri J."/>
            <person name="Luo Y."/>
            <person name="Martinez D."/>
            <person name="Ngau W.C."/>
            <person name="Otillar B."/>
            <person name="Poliakov A."/>
            <person name="Porter A."/>
            <person name="Szajkowski L."/>
            <person name="Werner G."/>
            <person name="Zhou K."/>
            <person name="Grigoriev I.V."/>
            <person name="Rokhsar D.S."/>
            <person name="Grossman A.R."/>
        </authorList>
    </citation>
    <scope>NUCLEOTIDE SEQUENCE [LARGE SCALE GENOMIC DNA]</scope>
    <source>
        <strain evidence="11">CC-503</strain>
    </source>
</reference>
<feature type="compositionally biased region" description="Low complexity" evidence="7">
    <location>
        <begin position="954"/>
        <end position="970"/>
    </location>
</feature>
<feature type="region of interest" description="Disordered" evidence="7">
    <location>
        <begin position="954"/>
        <end position="1053"/>
    </location>
</feature>
<evidence type="ECO:0000313" key="10">
    <source>
        <dbReference type="EMBL" id="PNW72337.1"/>
    </source>
</evidence>
<dbReference type="RefSeq" id="XP_042916164.1">
    <property type="nucleotide sequence ID" value="XM_043071190.1"/>
</dbReference>
<dbReference type="SUPFAM" id="SSF52113">
    <property type="entry name" value="BRCT domain"/>
    <property type="match status" value="2"/>
</dbReference>
<feature type="domain" description="RING-type" evidence="8">
    <location>
        <begin position="27"/>
        <end position="69"/>
    </location>
</feature>
<dbReference type="Gramene" id="PNW72337">
    <property type="protein sequence ID" value="PNW72337"/>
    <property type="gene ID" value="CHLRE_16g672350v5"/>
</dbReference>
<dbReference type="GO" id="GO:0031436">
    <property type="term" value="C:BRCA1-BARD1 complex"/>
    <property type="evidence" value="ECO:0000318"/>
    <property type="project" value="GO_Central"/>
</dbReference>
<dbReference type="InterPro" id="IPR036420">
    <property type="entry name" value="BRCT_dom_sf"/>
</dbReference>
<keyword evidence="4" id="KW-0234">DNA repair</keyword>
<dbReference type="InterPro" id="IPR001357">
    <property type="entry name" value="BRCT_dom"/>
</dbReference>
<evidence type="ECO:0000256" key="1">
    <source>
        <dbReference type="ARBA" id="ARBA00004123"/>
    </source>
</evidence>
<dbReference type="GO" id="GO:0000724">
    <property type="term" value="P:double-strand break repair via homologous recombination"/>
    <property type="evidence" value="ECO:0000318"/>
    <property type="project" value="GO_Central"/>
</dbReference>
<feature type="compositionally biased region" description="Low complexity" evidence="7">
    <location>
        <begin position="797"/>
        <end position="806"/>
    </location>
</feature>
<proteinExistence type="predicted"/>
<feature type="compositionally biased region" description="Low complexity" evidence="7">
    <location>
        <begin position="508"/>
        <end position="521"/>
    </location>
</feature>
<evidence type="ECO:0000256" key="7">
    <source>
        <dbReference type="SAM" id="MobiDB-lite"/>
    </source>
</evidence>
<dbReference type="KEGG" id="cre:CHLRE_16g672350v5"/>
<dbReference type="InterPro" id="IPR013083">
    <property type="entry name" value="Znf_RING/FYVE/PHD"/>
</dbReference>
<dbReference type="GO" id="GO:0045944">
    <property type="term" value="P:positive regulation of transcription by RNA polymerase II"/>
    <property type="evidence" value="ECO:0000318"/>
    <property type="project" value="GO_Central"/>
</dbReference>
<dbReference type="InterPro" id="IPR031099">
    <property type="entry name" value="BRCA1-associated"/>
</dbReference>
<feature type="compositionally biased region" description="Low complexity" evidence="7">
    <location>
        <begin position="1156"/>
        <end position="1165"/>
    </location>
</feature>
<feature type="compositionally biased region" description="Basic and acidic residues" evidence="7">
    <location>
        <begin position="305"/>
        <end position="316"/>
    </location>
</feature>
<keyword evidence="2" id="KW-0677">Repeat</keyword>
<dbReference type="GO" id="GO:0008270">
    <property type="term" value="F:zinc ion binding"/>
    <property type="evidence" value="ECO:0007669"/>
    <property type="project" value="UniProtKB-KW"/>
</dbReference>
<feature type="compositionally biased region" description="Basic residues" evidence="7">
    <location>
        <begin position="1007"/>
        <end position="1018"/>
    </location>
</feature>
<feature type="compositionally biased region" description="Low complexity" evidence="7">
    <location>
        <begin position="902"/>
        <end position="919"/>
    </location>
</feature>
<feature type="compositionally biased region" description="Low complexity" evidence="7">
    <location>
        <begin position="1024"/>
        <end position="1053"/>
    </location>
</feature>
<dbReference type="PANTHER" id="PTHR13763">
    <property type="entry name" value="BREAST CANCER TYPE 1 SUSCEPTIBILITY PROTEIN BRCA1"/>
    <property type="match status" value="1"/>
</dbReference>
<feature type="region of interest" description="Disordered" evidence="7">
    <location>
        <begin position="498"/>
        <end position="521"/>
    </location>
</feature>
<feature type="region of interest" description="Disordered" evidence="7">
    <location>
        <begin position="797"/>
        <end position="828"/>
    </location>
</feature>
<organism evidence="10 11">
    <name type="scientific">Chlamydomonas reinhardtii</name>
    <name type="common">Chlamydomonas smithii</name>
    <dbReference type="NCBI Taxonomy" id="3055"/>
    <lineage>
        <taxon>Eukaryota</taxon>
        <taxon>Viridiplantae</taxon>
        <taxon>Chlorophyta</taxon>
        <taxon>core chlorophytes</taxon>
        <taxon>Chlorophyceae</taxon>
        <taxon>CS clade</taxon>
        <taxon>Chlamydomonadales</taxon>
        <taxon>Chlamydomonadaceae</taxon>
        <taxon>Chlamydomonas</taxon>
    </lineage>
</organism>
<dbReference type="GO" id="GO:0070531">
    <property type="term" value="C:BRCA1-A complex"/>
    <property type="evidence" value="ECO:0000318"/>
    <property type="project" value="GO_Central"/>
</dbReference>
<dbReference type="PROSITE" id="PS50172">
    <property type="entry name" value="BRCT"/>
    <property type="match status" value="1"/>
</dbReference>
<feature type="region of interest" description="Disordered" evidence="7">
    <location>
        <begin position="1087"/>
        <end position="1165"/>
    </location>
</feature>
<feature type="domain" description="BRCT" evidence="9">
    <location>
        <begin position="1234"/>
        <end position="1307"/>
    </location>
</feature>
<feature type="compositionally biased region" description="Low complexity" evidence="7">
    <location>
        <begin position="926"/>
        <end position="940"/>
    </location>
</feature>
<dbReference type="InParanoid" id="A0A2K3CVM5"/>
<dbReference type="GeneID" id="5721402"/>
<dbReference type="EMBL" id="CM008977">
    <property type="protein sequence ID" value="PNW72337.1"/>
    <property type="molecule type" value="Genomic_DNA"/>
</dbReference>
<comment type="subcellular location">
    <subcellularLocation>
        <location evidence="1">Nucleus</location>
    </subcellularLocation>
</comment>
<sequence length="1543" mass="154734">MKSPPGIGAELLNMFGGCTQFIKTATCPLCHQLWVDASSFPCGCTFCEACAIATLEGPGIHQSECPQCKHKYWKKDLKPNHTYRNILEQARLFLGFLTPVVERLRPGAESMDTQPGGDSGSAGNAVPKAPFGPDRLGDAGDAAECQPLPAVAPAAPSPCMQPLATEHQHRNAPEGGPSAMEDRCVSPIAAMAVGADAGGAAADTDGAGEEQVASLGAGLRRSNPGIPGAFAAVCATAVAEVWGDRQAEAGNRGSVATAGTVAPAPAVAGPLAEVDTNVQEGGRQPVGAAVVELDAWAKPQPRRLQQREREQQHEQQQRQAPGADKEYMPGVEAGSGPGCCSAAVLLRAGGSEEQRGGSASAGTPVGDMPAQLREAGAFAFPPPGTTGKPARASSGSAAARRWRHHAVPAVNGCGGGPGAGMPCGTPAGGAAAGRHEAAGAVGGSAPAAGGAGAPGAGAPQGVPVLGTGVATPRTNLLPPPRSQPCMVWPSAYQGRWQGSSGAGGGGAAAAAAPGAAGTARPGSVVSIRRTTPSVNNAYLHFHSVLEEGVDKMARQPDAVRAAAHAAAAAAGVSDDLAWREAAAAGGDWLAFDEDAWLRQLLALPGPTEGEREALEFEVGIVDMFLQELEERIDAVQEPPRRLLQAPAAARAEAAAAAAAAATAAAAAAVQPRVEASGGEGPLPAVAPQSEGRTQLQVMGLEGHTQEAGEQAVATAAATGEAEAAVQERSGRPSVPAAGVQMAAADTAVIAAAVLAGTVTGANEAVLVGPRPQLPLPLPLAPHAPQPPEEQWLPPPLIQQQQKQPLESSAQAVVSGPEALPAQQPQEQQLEAADVVMAADARSAEAEQAGPSCAAAALGAADGKAPCPPPSRKSALDVQHAAAVVPPPPPPLQHQHRVSPLHAATAAARQQDTGAAQAGARAKRQRTSAGASGGSACAASPTPAPTRLIEDAATAAGAAGPAPDAPGQPGAKLHQPQPHDLHQGQQGHGPAAKQQGAGGKGQQVPAASRRHVLKKKRSREARPQAAEFAGAGDGAAAGAEAGVPADTRAPDTAAGTAAGAATRVAAAGVTAAAPAAAGTAQAVPAAVNKAEARHGPAAAPRITSDPGSDSEEAARADGVPARRRRRDGMRGLARHRSLPPAPVPGSAPPPSKQHQQQPGAARAARRSAAVAVPAAAAGAAAASTPAVEAAEAAAALQQQELAEAGGGGAGRSRRGPARTSHWVVGTSLGADSGRLEELGARFKAVEVLPDVAPSMTHMVVRLRQDRRAEQRTLKYLRAAIRGVWVVGLAWVDACLVAGRLVPEAPFEATGDLYHTGTPALTRQMRVRGEPMSLFSGLSFCTAHCKDVGSSNLPQLEALLQEAGGTLVQRPLPRAAVTAAAAAAPGCCGGGAVAHTSLAASLFGGAAGDDPYTVSSRGGSPEDSGSGGGNGCCFAGAAGNAPGAISIPPVVVLVVRERGGKDKDLSGLVARVAREWGCPLVLTTWVYDSISHYSLLPLTGNYVVHGGKQAQTQPPALVLPLLQQPLHHQQEGAAQMTDNNTTGLT</sequence>
<dbReference type="Gene3D" id="3.40.50.10190">
    <property type="entry name" value="BRCT domain"/>
    <property type="match status" value="1"/>
</dbReference>
<keyword evidence="6" id="KW-0863">Zinc-finger</keyword>
<dbReference type="ExpressionAtlas" id="A0A2K3CVM5">
    <property type="expression patterns" value="baseline and differential"/>
</dbReference>
<dbReference type="Proteomes" id="UP000006906">
    <property type="component" value="Chromosome 16"/>
</dbReference>
<feature type="compositionally biased region" description="Low complexity" evidence="7">
    <location>
        <begin position="816"/>
        <end position="828"/>
    </location>
</feature>
<feature type="region of interest" description="Disordered" evidence="7">
    <location>
        <begin position="859"/>
        <end position="942"/>
    </location>
</feature>
<keyword evidence="3" id="KW-0227">DNA damage</keyword>
<evidence type="ECO:0000259" key="9">
    <source>
        <dbReference type="PROSITE" id="PS50172"/>
    </source>
</evidence>
<gene>
    <name evidence="10" type="ORF">CHLRE_16g672350v5</name>
</gene>
<evidence type="ECO:0000259" key="8">
    <source>
        <dbReference type="PROSITE" id="PS50089"/>
    </source>
</evidence>
<evidence type="ECO:0000313" key="11">
    <source>
        <dbReference type="Proteomes" id="UP000006906"/>
    </source>
</evidence>
<dbReference type="PROSITE" id="PS50089">
    <property type="entry name" value="ZF_RING_2"/>
    <property type="match status" value="1"/>
</dbReference>
<accession>A0A2K3CVM5</accession>
<keyword evidence="11" id="KW-1185">Reference proteome</keyword>
<dbReference type="STRING" id="3055.A0A2K3CVM5"/>
<feature type="region of interest" description="Disordered" evidence="7">
    <location>
        <begin position="301"/>
        <end position="334"/>
    </location>
</feature>
<evidence type="ECO:0000256" key="2">
    <source>
        <dbReference type="ARBA" id="ARBA00022737"/>
    </source>
</evidence>
<feature type="region of interest" description="Disordered" evidence="7">
    <location>
        <begin position="107"/>
        <end position="142"/>
    </location>
</feature>
<name>A0A2K3CVM5_CHLRE</name>
<feature type="region of interest" description="Disordered" evidence="7">
    <location>
        <begin position="380"/>
        <end position="399"/>
    </location>
</feature>
<dbReference type="PANTHER" id="PTHR13763:SF0">
    <property type="entry name" value="BREAST CANCER TYPE 1 SUSCEPTIBILITY PROTEIN"/>
    <property type="match status" value="1"/>
</dbReference>